<feature type="transmembrane region" description="Helical" evidence="8">
    <location>
        <begin position="217"/>
        <end position="237"/>
    </location>
</feature>
<dbReference type="PRINTS" id="PR01036">
    <property type="entry name" value="TCRTETB"/>
</dbReference>
<dbReference type="Gene3D" id="1.20.1720.10">
    <property type="entry name" value="Multidrug resistance protein D"/>
    <property type="match status" value="1"/>
</dbReference>
<keyword evidence="3" id="KW-1003">Cell membrane</keyword>
<evidence type="ECO:0000256" key="2">
    <source>
        <dbReference type="ARBA" id="ARBA00022448"/>
    </source>
</evidence>
<comment type="caution">
    <text evidence="10">The sequence shown here is derived from an EMBL/GenBank/DDBJ whole genome shotgun (WGS) entry which is preliminary data.</text>
</comment>
<feature type="transmembrane region" description="Helical" evidence="8">
    <location>
        <begin position="316"/>
        <end position="335"/>
    </location>
</feature>
<accession>A0ABU2JHM2</accession>
<feature type="transmembrane region" description="Helical" evidence="8">
    <location>
        <begin position="184"/>
        <end position="205"/>
    </location>
</feature>
<feature type="transmembrane region" description="Helical" evidence="8">
    <location>
        <begin position="97"/>
        <end position="120"/>
    </location>
</feature>
<keyword evidence="6 8" id="KW-0472">Membrane</keyword>
<feature type="region of interest" description="Disordered" evidence="7">
    <location>
        <begin position="1"/>
        <end position="20"/>
    </location>
</feature>
<evidence type="ECO:0000256" key="6">
    <source>
        <dbReference type="ARBA" id="ARBA00023136"/>
    </source>
</evidence>
<feature type="transmembrane region" description="Helical" evidence="8">
    <location>
        <begin position="347"/>
        <end position="368"/>
    </location>
</feature>
<feature type="transmembrane region" description="Helical" evidence="8">
    <location>
        <begin position="424"/>
        <end position="446"/>
    </location>
</feature>
<evidence type="ECO:0000256" key="3">
    <source>
        <dbReference type="ARBA" id="ARBA00022475"/>
    </source>
</evidence>
<keyword evidence="4 8" id="KW-0812">Transmembrane</keyword>
<comment type="subcellular location">
    <subcellularLocation>
        <location evidence="1">Cell membrane</location>
        <topology evidence="1">Multi-pass membrane protein</topology>
    </subcellularLocation>
</comment>
<dbReference type="EMBL" id="JAVREH010000077">
    <property type="protein sequence ID" value="MDT0264204.1"/>
    <property type="molecule type" value="Genomic_DNA"/>
</dbReference>
<evidence type="ECO:0000256" key="4">
    <source>
        <dbReference type="ARBA" id="ARBA00022692"/>
    </source>
</evidence>
<evidence type="ECO:0000256" key="7">
    <source>
        <dbReference type="SAM" id="MobiDB-lite"/>
    </source>
</evidence>
<keyword evidence="11" id="KW-1185">Reference proteome</keyword>
<evidence type="ECO:0000313" key="11">
    <source>
        <dbReference type="Proteomes" id="UP001183176"/>
    </source>
</evidence>
<feature type="transmembrane region" description="Helical" evidence="8">
    <location>
        <begin position="287"/>
        <end position="310"/>
    </location>
</feature>
<dbReference type="Gene3D" id="1.20.1250.20">
    <property type="entry name" value="MFS general substrate transporter like domains"/>
    <property type="match status" value="1"/>
</dbReference>
<dbReference type="Pfam" id="PF07690">
    <property type="entry name" value="MFS_1"/>
    <property type="match status" value="1"/>
</dbReference>
<dbReference type="NCBIfam" id="TIGR00711">
    <property type="entry name" value="efflux_EmrB"/>
    <property type="match status" value="1"/>
</dbReference>
<name>A0ABU2JHM2_9ACTN</name>
<protein>
    <submittedName>
        <fullName evidence="10">MFS transporter</fullName>
    </submittedName>
</protein>
<reference evidence="11" key="1">
    <citation type="submission" date="2023-07" db="EMBL/GenBank/DDBJ databases">
        <title>30 novel species of actinomycetes from the DSMZ collection.</title>
        <authorList>
            <person name="Nouioui I."/>
        </authorList>
    </citation>
    <scope>NUCLEOTIDE SEQUENCE [LARGE SCALE GENOMIC DNA]</scope>
    <source>
        <strain evidence="11">DSM 44399</strain>
    </source>
</reference>
<feature type="transmembrane region" description="Helical" evidence="8">
    <location>
        <begin position="156"/>
        <end position="178"/>
    </location>
</feature>
<evidence type="ECO:0000256" key="8">
    <source>
        <dbReference type="SAM" id="Phobius"/>
    </source>
</evidence>
<proteinExistence type="predicted"/>
<gene>
    <name evidence="10" type="ORF">RM423_22815</name>
</gene>
<keyword evidence="2" id="KW-0813">Transport</keyword>
<dbReference type="PANTHER" id="PTHR42718">
    <property type="entry name" value="MAJOR FACILITATOR SUPERFAMILY MULTIDRUG TRANSPORTER MFSC"/>
    <property type="match status" value="1"/>
</dbReference>
<feature type="transmembrane region" description="Helical" evidence="8">
    <location>
        <begin position="29"/>
        <end position="53"/>
    </location>
</feature>
<dbReference type="Proteomes" id="UP001183176">
    <property type="component" value="Unassembled WGS sequence"/>
</dbReference>
<dbReference type="PANTHER" id="PTHR42718:SF46">
    <property type="entry name" value="BLR6921 PROTEIN"/>
    <property type="match status" value="1"/>
</dbReference>
<dbReference type="CDD" id="cd17321">
    <property type="entry name" value="MFS_MMR_MDR_like"/>
    <property type="match status" value="1"/>
</dbReference>
<evidence type="ECO:0000313" key="10">
    <source>
        <dbReference type="EMBL" id="MDT0264204.1"/>
    </source>
</evidence>
<evidence type="ECO:0000256" key="5">
    <source>
        <dbReference type="ARBA" id="ARBA00022989"/>
    </source>
</evidence>
<feature type="transmembrane region" description="Helical" evidence="8">
    <location>
        <begin position="243"/>
        <end position="266"/>
    </location>
</feature>
<feature type="compositionally biased region" description="Polar residues" evidence="7">
    <location>
        <begin position="1"/>
        <end position="13"/>
    </location>
</feature>
<feature type="domain" description="Major facilitator superfamily (MFS) profile" evidence="9">
    <location>
        <begin position="31"/>
        <end position="490"/>
    </location>
</feature>
<evidence type="ECO:0000259" key="9">
    <source>
        <dbReference type="PROSITE" id="PS50850"/>
    </source>
</evidence>
<dbReference type="PROSITE" id="PS50850">
    <property type="entry name" value="MFS"/>
    <property type="match status" value="1"/>
</dbReference>
<dbReference type="InterPro" id="IPR011701">
    <property type="entry name" value="MFS"/>
</dbReference>
<dbReference type="SUPFAM" id="SSF103473">
    <property type="entry name" value="MFS general substrate transporter"/>
    <property type="match status" value="1"/>
</dbReference>
<organism evidence="10 11">
    <name type="scientific">Jatrophihabitans lederbergiae</name>
    <dbReference type="NCBI Taxonomy" id="3075547"/>
    <lineage>
        <taxon>Bacteria</taxon>
        <taxon>Bacillati</taxon>
        <taxon>Actinomycetota</taxon>
        <taxon>Actinomycetes</taxon>
        <taxon>Jatrophihabitantales</taxon>
        <taxon>Jatrophihabitantaceae</taxon>
        <taxon>Jatrophihabitans</taxon>
    </lineage>
</organism>
<dbReference type="InterPro" id="IPR020846">
    <property type="entry name" value="MFS_dom"/>
</dbReference>
<dbReference type="InterPro" id="IPR036259">
    <property type="entry name" value="MFS_trans_sf"/>
</dbReference>
<evidence type="ECO:0000256" key="1">
    <source>
        <dbReference type="ARBA" id="ARBA00004651"/>
    </source>
</evidence>
<dbReference type="RefSeq" id="WP_311425346.1">
    <property type="nucleotide sequence ID" value="NZ_JAVREH010000077.1"/>
</dbReference>
<feature type="transmembrane region" description="Helical" evidence="8">
    <location>
        <begin position="126"/>
        <end position="144"/>
    </location>
</feature>
<sequence length="525" mass="54041">MPSSDVTLSTPTRTLEHTAAQPRAKDPRWLILVVVSIAQLMVVLDATVVNIALPSAQADLGFGSDQRQWIVTAYALAFGSLLLLGGRIGDMFGRKRVFLVGLAAFAVASAIGGAAPSFGVLVTARALQGVAGAMLAPAALSTLVTTFRDPRDRGRAFGVFGTVAVAGGAVGLILGGVLTQYLSWRWAMYVNVVFAVAAAAGALIWMTHERPTTRPRIDVVGTVLASAGLFALVFGFSRAESDGWSALTTVLSLVAGVALLAVFMVVEQRIDAPLLPMRVVGDRARGTAFAAVGLAGIAMFGVFLFLTYYLQAVKGFSPVSSGFAFLPMIACVMISSNTSNIVTLPRFGPRPVITIGMLLGCAALAYLSRIDVHSSYAAHVLPSLIVMGFAMGMVMAPAMNTATAGVQPADSGVAAALVSTMQQVGGAIGTAVLSTIVATATTNYAASRPPGTANIAHNAATHGFSVAFAVSSALFALGAVMGASLFPSKTRIAELRAAASAPTGTNARVESPDKQAMADTVFIEV</sequence>
<keyword evidence="5 8" id="KW-1133">Transmembrane helix</keyword>
<feature type="transmembrane region" description="Helical" evidence="8">
    <location>
        <begin position="466"/>
        <end position="486"/>
    </location>
</feature>
<feature type="transmembrane region" description="Helical" evidence="8">
    <location>
        <begin position="380"/>
        <end position="403"/>
    </location>
</feature>
<dbReference type="InterPro" id="IPR004638">
    <property type="entry name" value="EmrB-like"/>
</dbReference>
<feature type="transmembrane region" description="Helical" evidence="8">
    <location>
        <begin position="68"/>
        <end position="85"/>
    </location>
</feature>